<reference evidence="3" key="1">
    <citation type="submission" date="2011-07" db="EMBL/GenBank/DDBJ databases">
        <authorList>
            <consortium name="Caenorhabditis brenneri Sequencing and Analysis Consortium"/>
            <person name="Wilson R.K."/>
        </authorList>
    </citation>
    <scope>NUCLEOTIDE SEQUENCE [LARGE SCALE GENOMIC DNA]</scope>
    <source>
        <strain evidence="3">PB2801</strain>
    </source>
</reference>
<accession>G0MAL3</accession>
<name>G0MAL3_CAEBE</name>
<evidence type="ECO:0000313" key="2">
    <source>
        <dbReference type="EMBL" id="EGT40643.1"/>
    </source>
</evidence>
<dbReference type="OrthoDB" id="10465224at2759"/>
<gene>
    <name evidence="2" type="ORF">CAEBREN_06282</name>
</gene>
<protein>
    <submittedName>
        <fullName evidence="2">Uncharacterized protein</fullName>
    </submittedName>
</protein>
<dbReference type="InParanoid" id="G0MAL3"/>
<feature type="compositionally biased region" description="Basic and acidic residues" evidence="1">
    <location>
        <begin position="14"/>
        <end position="28"/>
    </location>
</feature>
<proteinExistence type="predicted"/>
<dbReference type="HOGENOM" id="CLU_2544597_0_0_1"/>
<dbReference type="AlphaFoldDB" id="G0MAL3"/>
<evidence type="ECO:0000313" key="3">
    <source>
        <dbReference type="Proteomes" id="UP000008068"/>
    </source>
</evidence>
<feature type="region of interest" description="Disordered" evidence="1">
    <location>
        <begin position="1"/>
        <end position="41"/>
    </location>
</feature>
<feature type="compositionally biased region" description="Polar residues" evidence="1">
    <location>
        <begin position="29"/>
        <end position="41"/>
    </location>
</feature>
<keyword evidence="3" id="KW-1185">Reference proteome</keyword>
<sequence length="83" mass="9399">MSDYQSVDTTLAEDDARTDTPLYRHEENTMPQSSLTPSTFEKSTRATYPQMLPLYEDAFKNFTLVGTIKIYKDANSNLHMASG</sequence>
<dbReference type="EMBL" id="GL379788">
    <property type="protein sequence ID" value="EGT40643.1"/>
    <property type="molecule type" value="Genomic_DNA"/>
</dbReference>
<evidence type="ECO:0000256" key="1">
    <source>
        <dbReference type="SAM" id="MobiDB-lite"/>
    </source>
</evidence>
<organism evidence="3">
    <name type="scientific">Caenorhabditis brenneri</name>
    <name type="common">Nematode worm</name>
    <dbReference type="NCBI Taxonomy" id="135651"/>
    <lineage>
        <taxon>Eukaryota</taxon>
        <taxon>Metazoa</taxon>
        <taxon>Ecdysozoa</taxon>
        <taxon>Nematoda</taxon>
        <taxon>Chromadorea</taxon>
        <taxon>Rhabditida</taxon>
        <taxon>Rhabditina</taxon>
        <taxon>Rhabditomorpha</taxon>
        <taxon>Rhabditoidea</taxon>
        <taxon>Rhabditidae</taxon>
        <taxon>Peloderinae</taxon>
        <taxon>Caenorhabditis</taxon>
    </lineage>
</organism>
<dbReference type="Proteomes" id="UP000008068">
    <property type="component" value="Unassembled WGS sequence"/>
</dbReference>
<dbReference type="eggNOG" id="ENOG502TKJ6">
    <property type="taxonomic scope" value="Eukaryota"/>
</dbReference>